<accession>A0A6J2UKK5</accession>
<organism evidence="1 2">
    <name type="scientific">Chanos chanos</name>
    <name type="common">Milkfish</name>
    <name type="synonym">Mugil chanos</name>
    <dbReference type="NCBI Taxonomy" id="29144"/>
    <lineage>
        <taxon>Eukaryota</taxon>
        <taxon>Metazoa</taxon>
        <taxon>Chordata</taxon>
        <taxon>Craniata</taxon>
        <taxon>Vertebrata</taxon>
        <taxon>Euteleostomi</taxon>
        <taxon>Actinopterygii</taxon>
        <taxon>Neopterygii</taxon>
        <taxon>Teleostei</taxon>
        <taxon>Ostariophysi</taxon>
        <taxon>Gonorynchiformes</taxon>
        <taxon>Chanidae</taxon>
        <taxon>Chanos</taxon>
    </lineage>
</organism>
<keyword evidence="1" id="KW-1185">Reference proteome</keyword>
<sequence length="173" mass="19857">MERASDIPLCWKGSMAQQKEERMATRAFCQKKINQLQRSQADLSVRREKHTHNRPPVIKPAQTLAGLQVPPQLICLQKLKTFNEEMKKAAVEEFHEASGCGACLHNQATLALHSFISRKKSQVCAQALEEKMQSHLYNKDSIYLLGQILREVPRPEDDPCIVWKAMMERWTSD</sequence>
<protein>
    <submittedName>
        <fullName evidence="2">Uncharacterized protein C8orf48-like</fullName>
    </submittedName>
</protein>
<reference evidence="2" key="1">
    <citation type="submission" date="2025-08" db="UniProtKB">
        <authorList>
            <consortium name="RefSeq"/>
        </authorList>
    </citation>
    <scope>IDENTIFICATION</scope>
</reference>
<dbReference type="RefSeq" id="XP_030620593.1">
    <property type="nucleotide sequence ID" value="XM_030764733.1"/>
</dbReference>
<gene>
    <name evidence="2" type="primary">LOC115804347</name>
</gene>
<evidence type="ECO:0000313" key="1">
    <source>
        <dbReference type="Proteomes" id="UP000504632"/>
    </source>
</evidence>
<dbReference type="GeneID" id="115804347"/>
<dbReference type="InParanoid" id="A0A6J2UKK5"/>
<dbReference type="PANTHER" id="PTHR35256:SF1">
    <property type="entry name" value="EXPRESSED SEQUENCE AI429214"/>
    <property type="match status" value="1"/>
</dbReference>
<proteinExistence type="predicted"/>
<dbReference type="Proteomes" id="UP000504632">
    <property type="component" value="Chromosome 2"/>
</dbReference>
<name>A0A6J2UKK5_CHACN</name>
<dbReference type="Pfam" id="PF15379">
    <property type="entry name" value="DUF4606"/>
    <property type="match status" value="1"/>
</dbReference>
<dbReference type="AlphaFoldDB" id="A0A6J2UKK5"/>
<dbReference type="InterPro" id="IPR027932">
    <property type="entry name" value="DUF4606"/>
</dbReference>
<dbReference type="PANTHER" id="PTHR35256">
    <property type="entry name" value="CHROMOSOME 8 OPEN READING FRAME 48"/>
    <property type="match status" value="1"/>
</dbReference>
<dbReference type="OrthoDB" id="9976953at2759"/>
<evidence type="ECO:0000313" key="2">
    <source>
        <dbReference type="RefSeq" id="XP_030620593.1"/>
    </source>
</evidence>